<keyword evidence="2" id="KW-1185">Reference proteome</keyword>
<dbReference type="OrthoDB" id="1730007at2"/>
<organism evidence="1 2">
    <name type="scientific">Paenibacillus ginsengarvi</name>
    <dbReference type="NCBI Taxonomy" id="400777"/>
    <lineage>
        <taxon>Bacteria</taxon>
        <taxon>Bacillati</taxon>
        <taxon>Bacillota</taxon>
        <taxon>Bacilli</taxon>
        <taxon>Bacillales</taxon>
        <taxon>Paenibacillaceae</taxon>
        <taxon>Paenibacillus</taxon>
    </lineage>
</organism>
<evidence type="ECO:0000313" key="2">
    <source>
        <dbReference type="Proteomes" id="UP000282311"/>
    </source>
</evidence>
<evidence type="ECO:0008006" key="3">
    <source>
        <dbReference type="Google" id="ProtNLM"/>
    </source>
</evidence>
<protein>
    <recommendedName>
        <fullName evidence="3">Polymer-forming cytoskeletal protein</fullName>
    </recommendedName>
</protein>
<reference evidence="1 2" key="1">
    <citation type="journal article" date="2007" name="Int. J. Syst. Evol. Microbiol.">
        <title>Paenibacillus ginsengarvi sp. nov., isolated from soil from ginseng cultivation.</title>
        <authorList>
            <person name="Yoon M.H."/>
            <person name="Ten L.N."/>
            <person name="Im W.T."/>
        </authorList>
    </citation>
    <scope>NUCLEOTIDE SEQUENCE [LARGE SCALE GENOMIC DNA]</scope>
    <source>
        <strain evidence="1 2">KCTC 13059</strain>
    </source>
</reference>
<dbReference type="AlphaFoldDB" id="A0A3B0CIE6"/>
<name>A0A3B0CIE6_9BACL</name>
<gene>
    <name evidence="1" type="ORF">D7M11_12520</name>
</gene>
<proteinExistence type="predicted"/>
<dbReference type="RefSeq" id="WP_120747542.1">
    <property type="nucleotide sequence ID" value="NZ_RBAH01000007.1"/>
</dbReference>
<accession>A0A3B0CIE6</accession>
<comment type="caution">
    <text evidence="1">The sequence shown here is derived from an EMBL/GenBank/DDBJ whole genome shotgun (WGS) entry which is preliminary data.</text>
</comment>
<evidence type="ECO:0000313" key="1">
    <source>
        <dbReference type="EMBL" id="RKN84800.1"/>
    </source>
</evidence>
<dbReference type="EMBL" id="RBAH01000007">
    <property type="protein sequence ID" value="RKN84800.1"/>
    <property type="molecule type" value="Genomic_DNA"/>
</dbReference>
<dbReference type="Proteomes" id="UP000282311">
    <property type="component" value="Unassembled WGS sequence"/>
</dbReference>
<sequence length="246" mass="26470">MERRYDVKIVGSGGSGGGLFKNVKINGEAQFSGDVDCLAFRCNGTSKVYGSLKGTSCTVNGTLDITDDFDTGEAKINGKMEIEGNLKARSIRSFGETNVRGNVAGEEVGLQGTFHIKGHCEAEKLRIQGIFRIGGLVNAGEVDMAVNSRCEVKEIGGESIRIHRAEGNMLKKLIGAFFLPSDYYEGTLAAGSIEGDHIYAEHTTADVIRGATIVLGPGCRIGRVEYTERFECHPSSAVQEQDQLQI</sequence>